<dbReference type="PATRIC" id="fig|1698260.3.peg.254"/>
<dbReference type="InterPro" id="IPR008914">
    <property type="entry name" value="PEBP"/>
</dbReference>
<dbReference type="PANTHER" id="PTHR30289:SF1">
    <property type="entry name" value="PEBP (PHOSPHATIDYLETHANOLAMINE-BINDING PROTEIN) FAMILY PROTEIN"/>
    <property type="match status" value="1"/>
</dbReference>
<dbReference type="SUPFAM" id="SSF49777">
    <property type="entry name" value="PEBP-like"/>
    <property type="match status" value="1"/>
</dbReference>
<reference evidence="2 3" key="1">
    <citation type="journal article" date="2016" name="Sci. Rep.">
        <title>Metabolic traits of an uncultured archaeal lineage -MSBL1- from brine pools of the Red Sea.</title>
        <authorList>
            <person name="Mwirichia R."/>
            <person name="Alam I."/>
            <person name="Rashid M."/>
            <person name="Vinu M."/>
            <person name="Ba-Alawi W."/>
            <person name="Anthony Kamau A."/>
            <person name="Kamanda Ngugi D."/>
            <person name="Goker M."/>
            <person name="Klenk H.P."/>
            <person name="Bajic V."/>
            <person name="Stingl U."/>
        </authorList>
    </citation>
    <scope>NUCLEOTIDE SEQUENCE [LARGE SCALE GENOMIC DNA]</scope>
    <source>
        <strain evidence="2">SCGC-AAA259B11</strain>
    </source>
</reference>
<name>A0A133U736_9EURY</name>
<protein>
    <submittedName>
        <fullName evidence="2">Phospholipid-binding protein</fullName>
    </submittedName>
</protein>
<dbReference type="NCBIfam" id="TIGR00481">
    <property type="entry name" value="YbhB/YbcL family Raf kinase inhibitor-like protein"/>
    <property type="match status" value="1"/>
</dbReference>
<dbReference type="EMBL" id="LHXK01000016">
    <property type="protein sequence ID" value="KXA89978.1"/>
    <property type="molecule type" value="Genomic_DNA"/>
</dbReference>
<gene>
    <name evidence="2" type="ORF">AKJ61_01720</name>
</gene>
<evidence type="ECO:0000313" key="3">
    <source>
        <dbReference type="Proteomes" id="UP000070184"/>
    </source>
</evidence>
<dbReference type="Proteomes" id="UP000070184">
    <property type="component" value="Unassembled WGS sequence"/>
</dbReference>
<accession>A0A133U736</accession>
<dbReference type="InterPro" id="IPR005247">
    <property type="entry name" value="YbhB_YbcL/LppC-like"/>
</dbReference>
<dbReference type="Pfam" id="PF01161">
    <property type="entry name" value="PBP"/>
    <property type="match status" value="1"/>
</dbReference>
<comment type="caution">
    <text evidence="2">The sequence shown here is derived from an EMBL/GenBank/DDBJ whole genome shotgun (WGS) entry which is preliminary data.</text>
</comment>
<dbReference type="AlphaFoldDB" id="A0A133U736"/>
<keyword evidence="3" id="KW-1185">Reference proteome</keyword>
<evidence type="ECO:0000313" key="2">
    <source>
        <dbReference type="EMBL" id="KXA89978.1"/>
    </source>
</evidence>
<feature type="region of interest" description="Disordered" evidence="1">
    <location>
        <begin position="1"/>
        <end position="30"/>
    </location>
</feature>
<dbReference type="PANTHER" id="PTHR30289">
    <property type="entry name" value="UNCHARACTERIZED PROTEIN YBCL-RELATED"/>
    <property type="match status" value="1"/>
</dbReference>
<evidence type="ECO:0000256" key="1">
    <source>
        <dbReference type="SAM" id="MobiDB-lite"/>
    </source>
</evidence>
<organism evidence="2 3">
    <name type="scientific">candidate division MSBL1 archaeon SCGC-AAA259B11</name>
    <dbReference type="NCBI Taxonomy" id="1698260"/>
    <lineage>
        <taxon>Archaea</taxon>
        <taxon>Methanobacteriati</taxon>
        <taxon>Methanobacteriota</taxon>
        <taxon>candidate division MSBL1</taxon>
    </lineage>
</organism>
<dbReference type="InterPro" id="IPR036610">
    <property type="entry name" value="PEBP-like_sf"/>
</dbReference>
<feature type="region of interest" description="Disordered" evidence="1">
    <location>
        <begin position="74"/>
        <end position="106"/>
    </location>
</feature>
<dbReference type="Gene3D" id="3.90.280.10">
    <property type="entry name" value="PEBP-like"/>
    <property type="match status" value="1"/>
</dbReference>
<dbReference type="CDD" id="cd00865">
    <property type="entry name" value="PEBP_bact_arch"/>
    <property type="match status" value="1"/>
</dbReference>
<proteinExistence type="predicted"/>
<sequence length="151" mass="16726">MSDLKLKSPAFSDGEPIPEKYGLTEENVNPPLEFEGIPEETESLALLMDDPDAVEPAGKVWDHWIVWNIDPDTAEISEGSTPQEATEGKTDFGETEYGGPNPPDREHTYRFRLYALTAKLELPETARKEDVEEAMKGNILAEAELTGTHAP</sequence>